<dbReference type="InterPro" id="IPR009006">
    <property type="entry name" value="Ala_racemase/Decarboxylase_C"/>
</dbReference>
<dbReference type="Gene3D" id="2.40.37.10">
    <property type="entry name" value="Lyase, Ornithine Decarboxylase, Chain A, domain 1"/>
    <property type="match status" value="1"/>
</dbReference>
<feature type="modified residue" description="N6-(pyridoxal phosphate)lysine" evidence="8">
    <location>
        <position position="52"/>
    </location>
</feature>
<accession>A0A921P059</accession>
<organism evidence="10 11">
    <name type="scientific">Profundibacterium mesophilum KAUST100406-0324</name>
    <dbReference type="NCBI Taxonomy" id="1037889"/>
    <lineage>
        <taxon>Bacteria</taxon>
        <taxon>Pseudomonadati</taxon>
        <taxon>Pseudomonadota</taxon>
        <taxon>Alphaproteobacteria</taxon>
        <taxon>Rhodobacterales</taxon>
        <taxon>Roseobacteraceae</taxon>
        <taxon>Profundibacterium</taxon>
    </lineage>
</organism>
<dbReference type="PROSITE" id="PS00878">
    <property type="entry name" value="ODR_DC_2_1"/>
    <property type="match status" value="1"/>
</dbReference>
<feature type="active site" description="Proton donor" evidence="8">
    <location>
        <position position="326"/>
    </location>
</feature>
<gene>
    <name evidence="10" type="primary">speF</name>
    <name evidence="10" type="ORF">PMES_00849</name>
</gene>
<dbReference type="InterPro" id="IPR000183">
    <property type="entry name" value="Orn/DAP/Arg_de-COase"/>
</dbReference>
<dbReference type="InterPro" id="IPR022653">
    <property type="entry name" value="De-COase2_pyr-phos_BS"/>
</dbReference>
<keyword evidence="4 10" id="KW-0456">Lyase</keyword>
<feature type="domain" description="Orn/DAP/Arg decarboxylase 2 N-terminal" evidence="9">
    <location>
        <begin position="44"/>
        <end position="262"/>
    </location>
</feature>
<dbReference type="InterPro" id="IPR002433">
    <property type="entry name" value="Orn_de-COase"/>
</dbReference>
<dbReference type="InterPro" id="IPR029066">
    <property type="entry name" value="PLP-binding_barrel"/>
</dbReference>
<comment type="caution">
    <text evidence="10">The sequence shown here is derived from an EMBL/GenBank/DDBJ whole genome shotgun (WGS) entry which is preliminary data.</text>
</comment>
<dbReference type="Gene3D" id="3.20.20.10">
    <property type="entry name" value="Alanine racemase"/>
    <property type="match status" value="1"/>
</dbReference>
<comment type="pathway">
    <text evidence="5">Amine and polyamine biosynthesis; putrescine biosynthesis via L-ornithine pathway; putrescine from L-ornithine: step 1/1.</text>
</comment>
<proteinExistence type="inferred from homology"/>
<protein>
    <recommendedName>
        <fullName evidence="6">ornithine decarboxylase</fullName>
        <ecNumber evidence="6">4.1.1.17</ecNumber>
    </recommendedName>
</protein>
<evidence type="ECO:0000259" key="9">
    <source>
        <dbReference type="Pfam" id="PF02784"/>
    </source>
</evidence>
<dbReference type="CDD" id="cd00622">
    <property type="entry name" value="PLPDE_III_ODC"/>
    <property type="match status" value="1"/>
</dbReference>
<comment type="cofactor">
    <cofactor evidence="1 8">
        <name>pyridoxal 5'-phosphate</name>
        <dbReference type="ChEBI" id="CHEBI:597326"/>
    </cofactor>
</comment>
<dbReference type="PANTHER" id="PTHR11482:SF6">
    <property type="entry name" value="ORNITHINE DECARBOXYLASE 1-RELATED"/>
    <property type="match status" value="1"/>
</dbReference>
<sequence length="379" mass="39928">MGLSNIMSATPAEYLYSHAPERPVLFFSPAILQQTATRFIDGFPGLVTYAVKSNPGEAVIQNLFAAGINGYDVASIPEIELITRMAPGAAMHYNNPVRSRGEIARAVELGVRSFSVDSHSELAKLKALVPASAEISVRFKLPVSGAAYDFGAKFGATVEKATALLAEAGEMGFTTSLTFHPGTQCTDPAAWDAYIRTAAQIATDAGVRLARLNVGGGFPAHRLSDVTPELEAIFALIDRVTDEAFGEARPALVCEPGRGLVAESFSLATQVRAVRDDAHVFLNDGIYGALAELALVGIIDRTEVRTGEGAPRGGAALPRIVFGPTCDSVDRLPGELALPADIEEGDYVLFHGMGAYSTATVTAFNGFGAIDIATVMALH</sequence>
<keyword evidence="3 8" id="KW-0663">Pyridoxal phosphate</keyword>
<comment type="catalytic activity">
    <reaction evidence="7">
        <text>L-ornithine + H(+) = putrescine + CO2</text>
        <dbReference type="Rhea" id="RHEA:22964"/>
        <dbReference type="ChEBI" id="CHEBI:15378"/>
        <dbReference type="ChEBI" id="CHEBI:16526"/>
        <dbReference type="ChEBI" id="CHEBI:46911"/>
        <dbReference type="ChEBI" id="CHEBI:326268"/>
        <dbReference type="EC" id="4.1.1.17"/>
    </reaction>
</comment>
<dbReference type="InterPro" id="IPR022644">
    <property type="entry name" value="De-COase2_N"/>
</dbReference>
<dbReference type="RefSeq" id="WP_159964274.1">
    <property type="nucleotide sequence ID" value="NZ_APKE01000011.1"/>
</dbReference>
<dbReference type="GO" id="GO:0033387">
    <property type="term" value="P:putrescine biosynthetic process from arginine, via ornithine"/>
    <property type="evidence" value="ECO:0007669"/>
    <property type="project" value="TreeGrafter"/>
</dbReference>
<evidence type="ECO:0000313" key="11">
    <source>
        <dbReference type="Proteomes" id="UP000698242"/>
    </source>
</evidence>
<evidence type="ECO:0000256" key="6">
    <source>
        <dbReference type="ARBA" id="ARBA00034138"/>
    </source>
</evidence>
<dbReference type="Pfam" id="PF02784">
    <property type="entry name" value="Orn_Arg_deC_N"/>
    <property type="match status" value="1"/>
</dbReference>
<name>A0A921P059_9RHOB</name>
<dbReference type="GO" id="GO:0004586">
    <property type="term" value="F:ornithine decarboxylase activity"/>
    <property type="evidence" value="ECO:0007669"/>
    <property type="project" value="UniProtKB-EC"/>
</dbReference>
<evidence type="ECO:0000256" key="2">
    <source>
        <dbReference type="ARBA" id="ARBA00008872"/>
    </source>
</evidence>
<reference evidence="10" key="1">
    <citation type="submission" date="2013-03" db="EMBL/GenBank/DDBJ databases">
        <title>Genome Sequence of the Profundibacterium mesophilum strain KAUST100406-0324T from Red Sea, a novel genus in the family Rhodobacteraceae.</title>
        <authorList>
            <person name="Essack M."/>
            <person name="Alam I."/>
            <person name="Lafi F."/>
            <person name="Alawi W."/>
            <person name="Kamanu F."/>
            <person name="Al-Suwailem A."/>
            <person name="Lee O.O."/>
            <person name="Xu Y."/>
            <person name="Bajic V."/>
            <person name="Qian P.-Y."/>
            <person name="Archer J."/>
        </authorList>
    </citation>
    <scope>NUCLEOTIDE SEQUENCE</scope>
    <source>
        <strain evidence="10">KAUST100406-0324</strain>
    </source>
</reference>
<dbReference type="AlphaFoldDB" id="A0A921P059"/>
<evidence type="ECO:0000313" key="10">
    <source>
        <dbReference type="EMBL" id="KAF0676763.1"/>
    </source>
</evidence>
<keyword evidence="11" id="KW-1185">Reference proteome</keyword>
<dbReference type="PRINTS" id="PR01182">
    <property type="entry name" value="ORNDCRBXLASE"/>
</dbReference>
<dbReference type="PANTHER" id="PTHR11482">
    <property type="entry name" value="ARGININE/DIAMINOPIMELATE/ORNITHINE DECARBOXYLASE"/>
    <property type="match status" value="1"/>
</dbReference>
<dbReference type="SUPFAM" id="SSF51419">
    <property type="entry name" value="PLP-binding barrel"/>
    <property type="match status" value="1"/>
</dbReference>
<evidence type="ECO:0000256" key="3">
    <source>
        <dbReference type="ARBA" id="ARBA00022898"/>
    </source>
</evidence>
<dbReference type="EMBL" id="APKE01000011">
    <property type="protein sequence ID" value="KAF0676763.1"/>
    <property type="molecule type" value="Genomic_DNA"/>
</dbReference>
<evidence type="ECO:0000256" key="5">
    <source>
        <dbReference type="ARBA" id="ARBA00034115"/>
    </source>
</evidence>
<dbReference type="EC" id="4.1.1.17" evidence="6"/>
<dbReference type="Proteomes" id="UP000698242">
    <property type="component" value="Unassembled WGS sequence"/>
</dbReference>
<evidence type="ECO:0000256" key="7">
    <source>
        <dbReference type="ARBA" id="ARBA00049127"/>
    </source>
</evidence>
<evidence type="ECO:0000256" key="8">
    <source>
        <dbReference type="PIRSR" id="PIRSR600183-50"/>
    </source>
</evidence>
<dbReference type="PRINTS" id="PR01179">
    <property type="entry name" value="ODADCRBXLASE"/>
</dbReference>
<evidence type="ECO:0000256" key="4">
    <source>
        <dbReference type="ARBA" id="ARBA00023239"/>
    </source>
</evidence>
<comment type="similarity">
    <text evidence="2">Belongs to the Orn/Lys/Arg decarboxylase class-II family.</text>
</comment>
<dbReference type="SUPFAM" id="SSF50621">
    <property type="entry name" value="Alanine racemase C-terminal domain-like"/>
    <property type="match status" value="1"/>
</dbReference>
<dbReference type="OrthoDB" id="9802147at2"/>
<evidence type="ECO:0000256" key="1">
    <source>
        <dbReference type="ARBA" id="ARBA00001933"/>
    </source>
</evidence>
<dbReference type="GO" id="GO:0005737">
    <property type="term" value="C:cytoplasm"/>
    <property type="evidence" value="ECO:0007669"/>
    <property type="project" value="TreeGrafter"/>
</dbReference>